<evidence type="ECO:0000313" key="2">
    <source>
        <dbReference type="Proteomes" id="UP000255505"/>
    </source>
</evidence>
<dbReference type="Proteomes" id="UP000255505">
    <property type="component" value="Chromosome I"/>
</dbReference>
<gene>
    <name evidence="1" type="ORF">CT19425_110246</name>
</gene>
<protein>
    <submittedName>
        <fullName evidence="1">Uncharacterized protein</fullName>
    </submittedName>
</protein>
<dbReference type="EMBL" id="LT991976">
    <property type="protein sequence ID" value="SPK73709.1"/>
    <property type="molecule type" value="Genomic_DNA"/>
</dbReference>
<accession>A0A375IJH5</accession>
<reference evidence="1 2" key="1">
    <citation type="submission" date="2018-01" db="EMBL/GenBank/DDBJ databases">
        <authorList>
            <person name="Gaut B.S."/>
            <person name="Morton B.R."/>
            <person name="Clegg M.T."/>
            <person name="Duvall M.R."/>
        </authorList>
    </citation>
    <scope>NUCLEOTIDE SEQUENCE [LARGE SCALE GENOMIC DNA]</scope>
    <source>
        <strain evidence="1">Cupriavidus taiwanensis LMG 19425</strain>
    </source>
</reference>
<organism evidence="1 2">
    <name type="scientific">Cupriavidus taiwanensis</name>
    <dbReference type="NCBI Taxonomy" id="164546"/>
    <lineage>
        <taxon>Bacteria</taxon>
        <taxon>Pseudomonadati</taxon>
        <taxon>Pseudomonadota</taxon>
        <taxon>Betaproteobacteria</taxon>
        <taxon>Burkholderiales</taxon>
        <taxon>Burkholderiaceae</taxon>
        <taxon>Cupriavidus</taxon>
    </lineage>
</organism>
<name>A0A375IJH5_9BURK</name>
<evidence type="ECO:0000313" key="1">
    <source>
        <dbReference type="EMBL" id="SPK73709.1"/>
    </source>
</evidence>
<dbReference type="AlphaFoldDB" id="A0A375IJH5"/>
<sequence length="90" mass="10165">MTGKVGHSRHHFLVVRATVRKEVGTFAMKRVPAVLKHCIREISRDVRHISEPKDLKHNLVRFVQDLHLKIAARGGGLPSAIVVLQCWQPS</sequence>
<proteinExistence type="predicted"/>